<dbReference type="GO" id="GO:0019288">
    <property type="term" value="P:isopentenyl diphosphate biosynthetic process, methylerythritol 4-phosphate pathway"/>
    <property type="evidence" value="ECO:0007669"/>
    <property type="project" value="UniProtKB-UniRule"/>
</dbReference>
<gene>
    <name evidence="8" type="primary">ispF</name>
    <name evidence="11" type="ORF">KDL01_09800</name>
</gene>
<proteinExistence type="inferred from homology"/>
<comment type="catalytic activity">
    <reaction evidence="1 8 9">
        <text>4-CDP-2-C-methyl-D-erythritol 2-phosphate = 2-C-methyl-D-erythritol 2,4-cyclic diphosphate + CMP</text>
        <dbReference type="Rhea" id="RHEA:23864"/>
        <dbReference type="ChEBI" id="CHEBI:57919"/>
        <dbReference type="ChEBI" id="CHEBI:58483"/>
        <dbReference type="ChEBI" id="CHEBI:60377"/>
        <dbReference type="EC" id="4.6.1.12"/>
    </reaction>
</comment>
<keyword evidence="5 8" id="KW-0479">Metal-binding</keyword>
<keyword evidence="6 8" id="KW-0414">Isoprene biosynthesis</keyword>
<feature type="site" description="Transition state stabilizer" evidence="8">
    <location>
        <position position="56"/>
    </location>
</feature>
<evidence type="ECO:0000256" key="3">
    <source>
        <dbReference type="ARBA" id="ARBA00008480"/>
    </source>
</evidence>
<keyword evidence="7 8" id="KW-0456">Lyase</keyword>
<evidence type="ECO:0000313" key="12">
    <source>
        <dbReference type="Proteomes" id="UP000675781"/>
    </source>
</evidence>
<comment type="pathway">
    <text evidence="2 8">Isoprenoid biosynthesis; isopentenyl diphosphate biosynthesis via DXP pathway; isopentenyl diphosphate from 1-deoxy-D-xylulose 5-phosphate: step 4/6.</text>
</comment>
<dbReference type="GO" id="GO:0008685">
    <property type="term" value="F:2-C-methyl-D-erythritol 2,4-cyclodiphosphate synthase activity"/>
    <property type="evidence" value="ECO:0007669"/>
    <property type="project" value="UniProtKB-UniRule"/>
</dbReference>
<feature type="binding site" evidence="8">
    <location>
        <position position="161"/>
    </location>
    <ligand>
        <name>4-CDP-2-C-methyl-D-erythritol 2-phosphate</name>
        <dbReference type="ChEBI" id="CHEBI:57919"/>
    </ligand>
</feature>
<protein>
    <recommendedName>
        <fullName evidence="4 8">2-C-methyl-D-erythritol 2,4-cyclodiphosphate synthase</fullName>
        <shortName evidence="8">MECDP-synthase</shortName>
        <shortName evidence="8">MECPP-synthase</shortName>
        <shortName evidence="8">MECPS</shortName>
        <ecNumber evidence="4 8">4.6.1.12</ecNumber>
    </recommendedName>
</protein>
<dbReference type="Pfam" id="PF02542">
    <property type="entry name" value="YgbB"/>
    <property type="match status" value="1"/>
</dbReference>
<dbReference type="GO" id="GO:0016114">
    <property type="term" value="P:terpenoid biosynthetic process"/>
    <property type="evidence" value="ECO:0007669"/>
    <property type="project" value="InterPro"/>
</dbReference>
<organism evidence="11 12">
    <name type="scientific">Actinospica durhamensis</name>
    <dbReference type="NCBI Taxonomy" id="1508375"/>
    <lineage>
        <taxon>Bacteria</taxon>
        <taxon>Bacillati</taxon>
        <taxon>Actinomycetota</taxon>
        <taxon>Actinomycetes</taxon>
        <taxon>Catenulisporales</taxon>
        <taxon>Actinospicaceae</taxon>
        <taxon>Actinospica</taxon>
    </lineage>
</organism>
<dbReference type="Gene3D" id="3.30.1330.50">
    <property type="entry name" value="2-C-methyl-D-erythritol 2,4-cyclodiphosphate synthase"/>
    <property type="match status" value="1"/>
</dbReference>
<evidence type="ECO:0000256" key="2">
    <source>
        <dbReference type="ARBA" id="ARBA00004709"/>
    </source>
</evidence>
<feature type="binding site" evidence="8">
    <location>
        <position position="25"/>
    </location>
    <ligand>
        <name>a divalent metal cation</name>
        <dbReference type="ChEBI" id="CHEBI:60240"/>
    </ligand>
</feature>
<feature type="site" description="Transition state stabilizer" evidence="8">
    <location>
        <position position="152"/>
    </location>
</feature>
<feature type="binding site" evidence="8">
    <location>
        <begin position="56"/>
        <end position="57"/>
    </location>
    <ligand>
        <name>4-CDP-2-C-methyl-D-erythritol 2-phosphate</name>
        <dbReference type="ChEBI" id="CHEBI:57919"/>
    </ligand>
</feature>
<feature type="binding site" evidence="8">
    <location>
        <position position="64"/>
    </location>
    <ligand>
        <name>a divalent metal cation</name>
        <dbReference type="ChEBI" id="CHEBI:60240"/>
    </ligand>
</feature>
<dbReference type="FunFam" id="3.30.1330.50:FF:000003">
    <property type="entry name" value="2-C-methyl-D-erythritol 2,4-cyclodiphosphate synthase"/>
    <property type="match status" value="1"/>
</dbReference>
<evidence type="ECO:0000256" key="4">
    <source>
        <dbReference type="ARBA" id="ARBA00012579"/>
    </source>
</evidence>
<evidence type="ECO:0000256" key="5">
    <source>
        <dbReference type="ARBA" id="ARBA00022723"/>
    </source>
</evidence>
<dbReference type="Proteomes" id="UP000675781">
    <property type="component" value="Unassembled WGS sequence"/>
</dbReference>
<dbReference type="InterPro" id="IPR020555">
    <property type="entry name" value="MECDP_synthase_CS"/>
</dbReference>
<dbReference type="PROSITE" id="PS01350">
    <property type="entry name" value="ISPF"/>
    <property type="match status" value="1"/>
</dbReference>
<dbReference type="EMBL" id="JAGSOG010000034">
    <property type="protein sequence ID" value="MBR7833560.1"/>
    <property type="molecule type" value="Genomic_DNA"/>
</dbReference>
<comment type="caution">
    <text evidence="11">The sequence shown here is derived from an EMBL/GenBank/DDBJ whole genome shotgun (WGS) entry which is preliminary data.</text>
</comment>
<evidence type="ECO:0000256" key="6">
    <source>
        <dbReference type="ARBA" id="ARBA00023229"/>
    </source>
</evidence>
<evidence type="ECO:0000259" key="10">
    <source>
        <dbReference type="Pfam" id="PF02542"/>
    </source>
</evidence>
<name>A0A941EM91_9ACTN</name>
<dbReference type="CDD" id="cd00554">
    <property type="entry name" value="MECDP_synthase"/>
    <property type="match status" value="1"/>
</dbReference>
<evidence type="ECO:0000313" key="11">
    <source>
        <dbReference type="EMBL" id="MBR7833560.1"/>
    </source>
</evidence>
<evidence type="ECO:0000256" key="8">
    <source>
        <dbReference type="HAMAP-Rule" id="MF_00107"/>
    </source>
</evidence>
<comment type="caution">
    <text evidence="8">Lacks conserved residue(s) required for the propagation of feature annotation.</text>
</comment>
<accession>A0A941EM91</accession>
<dbReference type="PANTHER" id="PTHR43181">
    <property type="entry name" value="2-C-METHYL-D-ERYTHRITOL 2,4-CYCLODIPHOSPHATE SYNTHASE, CHLOROPLASTIC"/>
    <property type="match status" value="1"/>
</dbReference>
<dbReference type="HAMAP" id="MF_00107">
    <property type="entry name" value="IspF"/>
    <property type="match status" value="1"/>
</dbReference>
<feature type="binding site" evidence="8">
    <location>
        <begin position="78"/>
        <end position="80"/>
    </location>
    <ligand>
        <name>4-CDP-2-C-methyl-D-erythritol 2-phosphate</name>
        <dbReference type="ChEBI" id="CHEBI:57919"/>
    </ligand>
</feature>
<evidence type="ECO:0000256" key="1">
    <source>
        <dbReference type="ARBA" id="ARBA00000200"/>
    </source>
</evidence>
<comment type="function">
    <text evidence="8">Involved in the biosynthesis of isopentenyl diphosphate (IPP) and dimethylallyl diphosphate (DMAPP), two major building blocks of isoprenoid compounds. Catalyzes the conversion of 4-diphosphocytidyl-2-C-methyl-D-erythritol 2-phosphate (CDP-ME2P) to 2-C-methyl-D-erythritol 2,4-cyclodiphosphate (ME-CPP) with a corresponding release of cytidine 5-monophosphate (CMP).</text>
</comment>
<feature type="domain" description="2-C-methyl-D-erythritol 2,4-cyclodiphosphate synthase" evidence="10">
    <location>
        <begin position="18"/>
        <end position="173"/>
    </location>
</feature>
<dbReference type="PANTHER" id="PTHR43181:SF1">
    <property type="entry name" value="2-C-METHYL-D-ERYTHRITOL 2,4-CYCLODIPHOSPHATE SYNTHASE, CHLOROPLASTIC"/>
    <property type="match status" value="1"/>
</dbReference>
<reference evidence="11" key="1">
    <citation type="submission" date="2021-04" db="EMBL/GenBank/DDBJ databases">
        <title>Genome based classification of Actinospica acidithermotolerans sp. nov., an actinobacterium isolated from an Indonesian hot spring.</title>
        <authorList>
            <person name="Kusuma A.B."/>
            <person name="Putra K.E."/>
            <person name="Nafisah S."/>
            <person name="Loh J."/>
            <person name="Nouioui I."/>
            <person name="Goodfellow M."/>
        </authorList>
    </citation>
    <scope>NUCLEOTIDE SEQUENCE</scope>
    <source>
        <strain evidence="11">CSCA 57</strain>
    </source>
</reference>
<sequence length="178" mass="17924">MPDSPATPPTSPMPLPMVGVGVDVHAFATEADLELAPRPLRLAGLDWPGQGGLLGHSDADVVAHAACNALFSAAGLGDLGSNFGTDQPEWKGAAGIVLLAEAARRVREAGLHIGNVAVQLIGQRPKLGPRRAEAEAVLSEAAGAPVRVSAATTDGLGFTGRGEGLTAIATAIVFPTAN</sequence>
<dbReference type="InterPro" id="IPR003526">
    <property type="entry name" value="MECDP_synthase"/>
</dbReference>
<feature type="binding site" evidence="8">
    <location>
        <position position="158"/>
    </location>
    <ligand>
        <name>4-CDP-2-C-methyl-D-erythritol 2-phosphate</name>
        <dbReference type="ChEBI" id="CHEBI:57919"/>
    </ligand>
</feature>
<dbReference type="GO" id="GO:0046872">
    <property type="term" value="F:metal ion binding"/>
    <property type="evidence" value="ECO:0007669"/>
    <property type="project" value="UniProtKB-KW"/>
</dbReference>
<feature type="binding site" evidence="8">
    <location>
        <begin position="23"/>
        <end position="25"/>
    </location>
    <ligand>
        <name>4-CDP-2-C-methyl-D-erythritol 2-phosphate</name>
        <dbReference type="ChEBI" id="CHEBI:57919"/>
    </ligand>
</feature>
<dbReference type="InterPro" id="IPR036571">
    <property type="entry name" value="MECDP_synthase_sf"/>
</dbReference>
<keyword evidence="12" id="KW-1185">Reference proteome</keyword>
<comment type="subunit">
    <text evidence="8">Homotrimer.</text>
</comment>
<comment type="cofactor">
    <cofactor evidence="8">
        <name>a divalent metal cation</name>
        <dbReference type="ChEBI" id="CHEBI:60240"/>
    </cofactor>
    <text evidence="8">Binds 1 divalent metal cation per subunit.</text>
</comment>
<dbReference type="AlphaFoldDB" id="A0A941EM91"/>
<comment type="similarity">
    <text evidence="3 8 9">Belongs to the IspF family.</text>
</comment>
<dbReference type="NCBIfam" id="TIGR00151">
    <property type="entry name" value="ispF"/>
    <property type="match status" value="1"/>
</dbReference>
<dbReference type="EC" id="4.6.1.12" evidence="4 8"/>
<feature type="binding site" evidence="8">
    <location>
        <position position="23"/>
    </location>
    <ligand>
        <name>a divalent metal cation</name>
        <dbReference type="ChEBI" id="CHEBI:60240"/>
    </ligand>
</feature>
<dbReference type="SUPFAM" id="SSF69765">
    <property type="entry name" value="IpsF-like"/>
    <property type="match status" value="1"/>
</dbReference>
<evidence type="ECO:0000256" key="7">
    <source>
        <dbReference type="ARBA" id="ARBA00023239"/>
    </source>
</evidence>
<evidence type="ECO:0000256" key="9">
    <source>
        <dbReference type="RuleBase" id="RU004395"/>
    </source>
</evidence>